<dbReference type="GeneTree" id="ENSGT00980000202715"/>
<feature type="domain" description="Gem-associated protein 6 Sm-like" evidence="1">
    <location>
        <begin position="11"/>
        <end position="46"/>
    </location>
</feature>
<accession>A0A3B5AQQ1</accession>
<name>A0A3B5AQQ1_9TELE</name>
<protein>
    <recommendedName>
        <fullName evidence="1">Gem-associated protein 6 Sm-like domain-containing protein</fullName>
    </recommendedName>
</protein>
<dbReference type="Ensembl" id="ENSSPAT00000023131.1">
    <property type="protein sequence ID" value="ENSSPAP00000022766.1"/>
    <property type="gene ID" value="ENSSPAG00000017195.1"/>
</dbReference>
<reference evidence="2" key="1">
    <citation type="submission" date="2023-09" db="UniProtKB">
        <authorList>
            <consortium name="Ensembl"/>
        </authorList>
    </citation>
    <scope>IDENTIFICATION</scope>
</reference>
<proteinExistence type="predicted"/>
<evidence type="ECO:0000259" key="1">
    <source>
        <dbReference type="Pfam" id="PF06372"/>
    </source>
</evidence>
<dbReference type="Gene3D" id="2.30.30.100">
    <property type="match status" value="1"/>
</dbReference>
<organism evidence="2">
    <name type="scientific">Stegastes partitus</name>
    <name type="common">bicolor damselfish</name>
    <dbReference type="NCBI Taxonomy" id="144197"/>
    <lineage>
        <taxon>Eukaryota</taxon>
        <taxon>Metazoa</taxon>
        <taxon>Chordata</taxon>
        <taxon>Craniata</taxon>
        <taxon>Vertebrata</taxon>
        <taxon>Euteleostomi</taxon>
        <taxon>Actinopterygii</taxon>
        <taxon>Neopterygii</taxon>
        <taxon>Teleostei</taxon>
        <taxon>Neoteleostei</taxon>
        <taxon>Acanthomorphata</taxon>
        <taxon>Ovalentaria</taxon>
        <taxon>Pomacentridae</taxon>
        <taxon>Stegastes</taxon>
    </lineage>
</organism>
<dbReference type="Pfam" id="PF06372">
    <property type="entry name" value="Gemin6"/>
    <property type="match status" value="1"/>
</dbReference>
<dbReference type="InterPro" id="IPR046857">
    <property type="entry name" value="Gemin6_Sm-like_dom"/>
</dbReference>
<dbReference type="AlphaFoldDB" id="A0A3B5AQQ1"/>
<evidence type="ECO:0000313" key="2">
    <source>
        <dbReference type="Ensembl" id="ENSSPAP00000022766.1"/>
    </source>
</evidence>
<dbReference type="STRING" id="144197.ENSSPAP00000022766"/>
<sequence>MSQSGRGWPLLGPLQWIRYTDKQVKVKAAKEEEHRGWMLTVDPVSARYGGPWYQDTVSVHSSLISILKYVSPYLRTRENGPASPREPVTGTAAYSMTSPPRLICYLYREKQGNEMKY</sequence>